<proteinExistence type="predicted"/>
<evidence type="ECO:0000313" key="2">
    <source>
        <dbReference type="RefSeq" id="XP_031427634.1"/>
    </source>
</evidence>
<accession>A0A6P8FN03</accession>
<gene>
    <name evidence="2" type="primary">LOC116221458</name>
</gene>
<dbReference type="Proteomes" id="UP000515152">
    <property type="component" value="Chromosome 8"/>
</dbReference>
<dbReference type="GeneID" id="116221458"/>
<dbReference type="RefSeq" id="XP_031427634.1">
    <property type="nucleotide sequence ID" value="XM_031571774.2"/>
</dbReference>
<evidence type="ECO:0000313" key="1">
    <source>
        <dbReference type="Proteomes" id="UP000515152"/>
    </source>
</evidence>
<sequence length="208" mass="23447">MPDAAELTKQNPLLSAAYKESRDRGQAEDYTCALGKRKPAHRTISSQPLYTVTITTTELHLQTIAEKMLTALLLVLIVAFASGAPASGEPECRKLRQVIDSVMEWKKSGVDMLLYVEHLKEQHQHEVVCKNETLCKAKVILEKKLIEKVLNGTHVDITIRALDVYIGHQNDCHNMTLQNPAEEKKLTHFLDDVKKCAQQLFRSCSTRP</sequence>
<reference evidence="2" key="1">
    <citation type="submission" date="2025-08" db="UniProtKB">
        <authorList>
            <consortium name="RefSeq"/>
        </authorList>
    </citation>
    <scope>IDENTIFICATION</scope>
</reference>
<protein>
    <submittedName>
        <fullName evidence="2">Uncharacterized protein LOC116221458</fullName>
    </submittedName>
</protein>
<keyword evidence="1" id="KW-1185">Reference proteome</keyword>
<dbReference type="KEGG" id="char:116221458"/>
<dbReference type="AlphaFoldDB" id="A0A6P8FN03"/>
<name>A0A6P8FN03_CLUHA</name>
<organism evidence="1 2">
    <name type="scientific">Clupea harengus</name>
    <name type="common">Atlantic herring</name>
    <dbReference type="NCBI Taxonomy" id="7950"/>
    <lineage>
        <taxon>Eukaryota</taxon>
        <taxon>Metazoa</taxon>
        <taxon>Chordata</taxon>
        <taxon>Craniata</taxon>
        <taxon>Vertebrata</taxon>
        <taxon>Euteleostomi</taxon>
        <taxon>Actinopterygii</taxon>
        <taxon>Neopterygii</taxon>
        <taxon>Teleostei</taxon>
        <taxon>Clupei</taxon>
        <taxon>Clupeiformes</taxon>
        <taxon>Clupeoidei</taxon>
        <taxon>Clupeidae</taxon>
        <taxon>Clupea</taxon>
    </lineage>
</organism>